<keyword evidence="12" id="KW-1185">Reference proteome</keyword>
<evidence type="ECO:0000256" key="6">
    <source>
        <dbReference type="ARBA" id="ARBA00023136"/>
    </source>
</evidence>
<feature type="repeat" description="ANK" evidence="7">
    <location>
        <begin position="86"/>
        <end position="118"/>
    </location>
</feature>
<feature type="compositionally biased region" description="Polar residues" evidence="9">
    <location>
        <begin position="593"/>
        <end position="606"/>
    </location>
</feature>
<dbReference type="GO" id="GO:0016020">
    <property type="term" value="C:membrane"/>
    <property type="evidence" value="ECO:0007669"/>
    <property type="project" value="UniProtKB-SubCell"/>
</dbReference>
<dbReference type="InterPro" id="IPR002523">
    <property type="entry name" value="MgTranspt_CorA/ZnTranspt_ZntB"/>
</dbReference>
<keyword evidence="4 10" id="KW-1133">Transmembrane helix</keyword>
<feature type="repeat" description="ANK" evidence="7">
    <location>
        <begin position="151"/>
        <end position="183"/>
    </location>
</feature>
<dbReference type="InterPro" id="IPR002110">
    <property type="entry name" value="Ankyrin_rpt"/>
</dbReference>
<feature type="compositionally biased region" description="Basic and acidic residues" evidence="9">
    <location>
        <begin position="867"/>
        <end position="879"/>
    </location>
</feature>
<feature type="repeat" description="ANK" evidence="7">
    <location>
        <begin position="118"/>
        <end position="150"/>
    </location>
</feature>
<evidence type="ECO:0000256" key="8">
    <source>
        <dbReference type="SAM" id="Coils"/>
    </source>
</evidence>
<evidence type="ECO:0000256" key="7">
    <source>
        <dbReference type="PROSITE-ProRule" id="PRU00023"/>
    </source>
</evidence>
<organism evidence="11 12">
    <name type="scientific">Colletotrichum orchidophilum</name>
    <dbReference type="NCBI Taxonomy" id="1209926"/>
    <lineage>
        <taxon>Eukaryota</taxon>
        <taxon>Fungi</taxon>
        <taxon>Dikarya</taxon>
        <taxon>Ascomycota</taxon>
        <taxon>Pezizomycotina</taxon>
        <taxon>Sordariomycetes</taxon>
        <taxon>Hypocreomycetidae</taxon>
        <taxon>Glomerellales</taxon>
        <taxon>Glomerellaceae</taxon>
        <taxon>Colletotrichum</taxon>
    </lineage>
</organism>
<sequence>MDPLQVTPIEDRWEEIEPGWAERILNAVISSDTETLEALINQSNEGINTQNSYGLTALHLAVFNHSETATEILLNHGADIEATAPDGRRPLYLAVEQRCLEVTQTLLRHGAVPDAEAQGLTPLHAAVLQSDLEMCGLLLEYGADVSARNHDGREPLFLAVNKGNANIIKLLLDHHADPDSICAEDPPTALHLACDNGKLEVIEVLLEYGASINSLRDLDGGTPLFRAVASGSVDAVRLLLQRGAKTHVWGTDGQSVLDLAKGNEEMLQVLQGERILLGPRIRNFDEAGGVEQPSTGLRPPPPPAESDRDKAVACHGFDAITIDFFTAGEHEKLIPKTVSVYDLLYSHGPEAIKSRLDGNEPNFTWYHLPTNNMVWVESLVRRLAAEKGGISAESYDNARSELELLRSDSGKKPQSFATRFSAMRPHCRRVPSHNSFSLTGSGDSIVSFIPFLHFETFSGYTSMVRALESRPKKRPRPPGFAHGHGHNHPPRHPPPPPPGFIVGKDRPGSENGPAAIHLNSATNSSGNSDSTSNNDPPDQNFMSRMNFAFRSFKTLKDRLSIWHRQKPSSGSGSNSLATGVALERDLERQSVATGSNIAESQRNGNSQGEEEQPEPEVQDEPPSQTNRKSEPEVQAVLSNSRPASVDRTSITAAIGIQDFPIMTRKSTPRSNKSGISETKDVEQDAQDQDQPLAVPQNLRPGERQEHPQHQTPTLAPRRWEKKNHRHAPPTGNLHEYLIRGYFDPGKQGIRPRRTLDQYVYAHIETTSHRDDDQVVYRYTKTGLASDPKIIMVDQLWLWILGDDTVISCCPLRWNSWLPRGFKPKPGPVAQTSKQAFYIRWIANALQQTHAEGVRQQPFVEQVSKKKQRDERYRGPKENTAKTGTWPEINLNDPLSVPQLVTQHLSRPGRSAIGSVHDLASLITTCCVELLDPHRVDEDFLFFDFFERSIGQANEKVANYLREFKAALSEGYGAVMDIANETELMIEVDDILDELHTLKLVLTDQKIVVEDLNETFKKTANSGNKAPSVEMRTLENHLVRIEQMEQAAKKVDKSLHRLMDLKQKQASLSEALYARESAIDTARQGKTVIVFTVVTILFLPVSFIAAIFAINTNGFPLDADDKIPFDYLMKNILAIGLGLSIPLIVIAFNVDRIAGWLNALRDTRGNLWQWGIGISAGAAVFLAILGPALMLSNRACDYHII</sequence>
<evidence type="ECO:0000256" key="5">
    <source>
        <dbReference type="ARBA" id="ARBA00023043"/>
    </source>
</evidence>
<feature type="compositionally biased region" description="Low complexity" evidence="9">
    <location>
        <begin position="519"/>
        <end position="540"/>
    </location>
</feature>
<feature type="region of interest" description="Disordered" evidence="9">
    <location>
        <begin position="661"/>
        <end position="730"/>
    </location>
</feature>
<dbReference type="AlphaFoldDB" id="A0A1G4BD23"/>
<keyword evidence="11" id="KW-0418">Kinase</keyword>
<feature type="coiled-coil region" evidence="8">
    <location>
        <begin position="1033"/>
        <end position="1063"/>
    </location>
</feature>
<gene>
    <name evidence="11" type="ORF">CORC01_05349</name>
</gene>
<feature type="compositionally biased region" description="Polar residues" evidence="9">
    <location>
        <begin position="664"/>
        <end position="676"/>
    </location>
</feature>
<dbReference type="SUPFAM" id="SSF144083">
    <property type="entry name" value="Magnesium transport protein CorA, transmembrane region"/>
    <property type="match status" value="1"/>
</dbReference>
<dbReference type="EMBL" id="MJBS01000037">
    <property type="protein sequence ID" value="OHE99308.1"/>
    <property type="molecule type" value="Genomic_DNA"/>
</dbReference>
<dbReference type="SUPFAM" id="SSF48403">
    <property type="entry name" value="Ankyrin repeat"/>
    <property type="match status" value="1"/>
</dbReference>
<dbReference type="InterPro" id="IPR050889">
    <property type="entry name" value="Dendritic_Spine_Reg/Scaffold"/>
</dbReference>
<dbReference type="PANTHER" id="PTHR24166:SF48">
    <property type="entry name" value="PROTEIN VAPYRIN"/>
    <property type="match status" value="1"/>
</dbReference>
<evidence type="ECO:0000256" key="1">
    <source>
        <dbReference type="ARBA" id="ARBA00004141"/>
    </source>
</evidence>
<feature type="repeat" description="ANK" evidence="7">
    <location>
        <begin position="185"/>
        <end position="217"/>
    </location>
</feature>
<keyword evidence="5 7" id="KW-0040">ANK repeat</keyword>
<dbReference type="GO" id="GO:0016301">
    <property type="term" value="F:kinase activity"/>
    <property type="evidence" value="ECO:0007669"/>
    <property type="project" value="UniProtKB-KW"/>
</dbReference>
<dbReference type="InterPro" id="IPR036770">
    <property type="entry name" value="Ankyrin_rpt-contain_sf"/>
</dbReference>
<feature type="repeat" description="ANK" evidence="7">
    <location>
        <begin position="219"/>
        <end position="251"/>
    </location>
</feature>
<dbReference type="PROSITE" id="PS50088">
    <property type="entry name" value="ANK_REPEAT"/>
    <property type="match status" value="6"/>
</dbReference>
<feature type="transmembrane region" description="Helical" evidence="10">
    <location>
        <begin position="1087"/>
        <end position="1109"/>
    </location>
</feature>
<protein>
    <submittedName>
        <fullName evidence="11">Ankyrin repeat and protein kinase domain-containing protein</fullName>
    </submittedName>
</protein>
<dbReference type="Pfam" id="PF12796">
    <property type="entry name" value="Ank_2"/>
    <property type="match status" value="2"/>
</dbReference>
<proteinExistence type="predicted"/>
<dbReference type="Gene3D" id="1.25.40.20">
    <property type="entry name" value="Ankyrin repeat-containing domain"/>
    <property type="match status" value="2"/>
</dbReference>
<evidence type="ECO:0000313" key="11">
    <source>
        <dbReference type="EMBL" id="OHE99308.1"/>
    </source>
</evidence>
<feature type="region of interest" description="Disordered" evidence="9">
    <location>
        <begin position="864"/>
        <end position="886"/>
    </location>
</feature>
<feature type="compositionally biased region" description="Acidic residues" evidence="9">
    <location>
        <begin position="608"/>
        <end position="619"/>
    </location>
</feature>
<dbReference type="Pfam" id="PF01544">
    <property type="entry name" value="CorA"/>
    <property type="match status" value="1"/>
</dbReference>
<dbReference type="GO" id="GO:0046873">
    <property type="term" value="F:metal ion transmembrane transporter activity"/>
    <property type="evidence" value="ECO:0007669"/>
    <property type="project" value="InterPro"/>
</dbReference>
<feature type="repeat" description="ANK" evidence="7">
    <location>
        <begin position="53"/>
        <end position="85"/>
    </location>
</feature>
<dbReference type="Gene3D" id="1.20.58.340">
    <property type="entry name" value="Magnesium transport protein CorA, transmembrane region"/>
    <property type="match status" value="1"/>
</dbReference>
<dbReference type="Pfam" id="PF00023">
    <property type="entry name" value="Ank"/>
    <property type="match status" value="1"/>
</dbReference>
<keyword evidence="2 10" id="KW-0812">Transmembrane</keyword>
<feature type="region of interest" description="Disordered" evidence="9">
    <location>
        <begin position="468"/>
        <end position="542"/>
    </location>
</feature>
<dbReference type="RefSeq" id="XP_022476457.1">
    <property type="nucleotide sequence ID" value="XM_022616992.1"/>
</dbReference>
<name>A0A1G4BD23_9PEZI</name>
<dbReference type="PANTHER" id="PTHR24166">
    <property type="entry name" value="ROLLING PEBBLES, ISOFORM B"/>
    <property type="match status" value="1"/>
</dbReference>
<feature type="transmembrane region" description="Helical" evidence="10">
    <location>
        <begin position="1169"/>
        <end position="1190"/>
    </location>
</feature>
<feature type="transmembrane region" description="Helical" evidence="10">
    <location>
        <begin position="1130"/>
        <end position="1149"/>
    </location>
</feature>
<feature type="region of interest" description="Disordered" evidence="9">
    <location>
        <begin position="286"/>
        <end position="308"/>
    </location>
</feature>
<evidence type="ECO:0000256" key="3">
    <source>
        <dbReference type="ARBA" id="ARBA00022737"/>
    </source>
</evidence>
<dbReference type="STRING" id="1209926.A0A1G4BD23"/>
<comment type="subcellular location">
    <subcellularLocation>
        <location evidence="1">Membrane</location>
        <topology evidence="1">Multi-pass membrane protein</topology>
    </subcellularLocation>
</comment>
<evidence type="ECO:0000256" key="10">
    <source>
        <dbReference type="SAM" id="Phobius"/>
    </source>
</evidence>
<keyword evidence="3" id="KW-0677">Repeat</keyword>
<dbReference type="Proteomes" id="UP000176998">
    <property type="component" value="Unassembled WGS sequence"/>
</dbReference>
<dbReference type="PROSITE" id="PS50297">
    <property type="entry name" value="ANK_REP_REGION"/>
    <property type="match status" value="6"/>
</dbReference>
<keyword evidence="6 10" id="KW-0472">Membrane</keyword>
<accession>A0A1G4BD23</accession>
<evidence type="ECO:0000256" key="4">
    <source>
        <dbReference type="ARBA" id="ARBA00022989"/>
    </source>
</evidence>
<evidence type="ECO:0000313" key="12">
    <source>
        <dbReference type="Proteomes" id="UP000176998"/>
    </source>
</evidence>
<dbReference type="OrthoDB" id="4850294at2759"/>
<keyword evidence="8" id="KW-0175">Coiled coil</keyword>
<dbReference type="InterPro" id="IPR045863">
    <property type="entry name" value="CorA_TM1_TM2"/>
</dbReference>
<feature type="compositionally biased region" description="Polar residues" evidence="9">
    <location>
        <begin position="636"/>
        <end position="649"/>
    </location>
</feature>
<comment type="caution">
    <text evidence="11">The sequence shown here is derived from an EMBL/GenBank/DDBJ whole genome shotgun (WGS) entry which is preliminary data.</text>
</comment>
<evidence type="ECO:0000256" key="2">
    <source>
        <dbReference type="ARBA" id="ARBA00022692"/>
    </source>
</evidence>
<evidence type="ECO:0000256" key="9">
    <source>
        <dbReference type="SAM" id="MobiDB-lite"/>
    </source>
</evidence>
<dbReference type="PRINTS" id="PR01415">
    <property type="entry name" value="ANKYRIN"/>
</dbReference>
<dbReference type="GeneID" id="34558502"/>
<keyword evidence="11" id="KW-0808">Transferase</keyword>
<reference evidence="11 12" key="1">
    <citation type="submission" date="2016-09" db="EMBL/GenBank/DDBJ databases">
        <authorList>
            <person name="Capua I."/>
            <person name="De Benedictis P."/>
            <person name="Joannis T."/>
            <person name="Lombin L.H."/>
            <person name="Cattoli G."/>
        </authorList>
    </citation>
    <scope>NUCLEOTIDE SEQUENCE [LARGE SCALE GENOMIC DNA]</scope>
    <source>
        <strain evidence="11 12">IMI 309357</strain>
    </source>
</reference>
<feature type="region of interest" description="Disordered" evidence="9">
    <location>
        <begin position="593"/>
        <end position="649"/>
    </location>
</feature>
<dbReference type="SMART" id="SM00248">
    <property type="entry name" value="ANK"/>
    <property type="match status" value="6"/>
</dbReference>